<evidence type="ECO:0000256" key="2">
    <source>
        <dbReference type="PROSITE-ProRule" id="PRU00708"/>
    </source>
</evidence>
<feature type="repeat" description="PPR" evidence="2">
    <location>
        <begin position="594"/>
        <end position="628"/>
    </location>
</feature>
<name>A0ABR0KCK2_9EURO</name>
<protein>
    <recommendedName>
        <fullName evidence="6">Pentatricopeptide repeat protein</fullName>
    </recommendedName>
</protein>
<evidence type="ECO:0000256" key="1">
    <source>
        <dbReference type="ARBA" id="ARBA00022737"/>
    </source>
</evidence>
<dbReference type="InterPro" id="IPR011990">
    <property type="entry name" value="TPR-like_helical_dom_sf"/>
</dbReference>
<accession>A0ABR0KCK2</accession>
<dbReference type="NCBIfam" id="TIGR00756">
    <property type="entry name" value="PPR"/>
    <property type="match status" value="1"/>
</dbReference>
<dbReference type="Gene3D" id="1.25.40.10">
    <property type="entry name" value="Tetratricopeptide repeat domain"/>
    <property type="match status" value="2"/>
</dbReference>
<dbReference type="PANTHER" id="PTHR47932:SF44">
    <property type="entry name" value="MIOREX COMPLEX COMPONENT 1"/>
    <property type="match status" value="1"/>
</dbReference>
<keyword evidence="5" id="KW-1185">Reference proteome</keyword>
<organism evidence="4 5">
    <name type="scientific">Lithohypha guttulata</name>
    <dbReference type="NCBI Taxonomy" id="1690604"/>
    <lineage>
        <taxon>Eukaryota</taxon>
        <taxon>Fungi</taxon>
        <taxon>Dikarya</taxon>
        <taxon>Ascomycota</taxon>
        <taxon>Pezizomycotina</taxon>
        <taxon>Eurotiomycetes</taxon>
        <taxon>Chaetothyriomycetidae</taxon>
        <taxon>Chaetothyriales</taxon>
        <taxon>Trichomeriaceae</taxon>
        <taxon>Lithohypha</taxon>
    </lineage>
</organism>
<dbReference type="EMBL" id="JAVRRG010000048">
    <property type="protein sequence ID" value="KAK5093090.1"/>
    <property type="molecule type" value="Genomic_DNA"/>
</dbReference>
<comment type="caution">
    <text evidence="4">The sequence shown here is derived from an EMBL/GenBank/DDBJ whole genome shotgun (WGS) entry which is preliminary data.</text>
</comment>
<feature type="region of interest" description="Disordered" evidence="3">
    <location>
        <begin position="75"/>
        <end position="96"/>
    </location>
</feature>
<gene>
    <name evidence="4" type="ORF">LTR24_004622</name>
</gene>
<evidence type="ECO:0000256" key="3">
    <source>
        <dbReference type="SAM" id="MobiDB-lite"/>
    </source>
</evidence>
<dbReference type="InterPro" id="IPR002885">
    <property type="entry name" value="PPR_rpt"/>
</dbReference>
<dbReference type="PROSITE" id="PS51375">
    <property type="entry name" value="PPR"/>
    <property type="match status" value="1"/>
</dbReference>
<sequence length="715" mass="82355">MSFRVKAIGRWMHHDISFSLTCRRELSSVRNIRSLDVRTRSTTSPQPPGQAQSSFLPLIFHVRRSSHVATVSTEVQPVEDAPVEKQDEPAATEVQDATRSVRSLRPLLPPKWTSGTLTPHPQAFKIPSLNLPLNEQFVDHPGPFPALPWVFSYLFTRVFSSYCQKKSIDDLRQEFARYINWANHVWKTHHQDSLANWLNYTHGRKVRAREVVYLLVGSVLVSAQQILDVLNMLKPLDGDFALRAHCLYLTGFLYKSELLQDKALLQRYDAEINKLRLTQRWPDTRMSLDHIRMLLWRSDEAQTKSLLSSLRQNYPTMNVWTLLFLTMFCSRKGMPDEAFSFFNRVEPHLLQNPPTQVLARCSLLLQHDYVVHTAAGPNFRYLPTLLEKGLSPDSLLYHRIIERALASDYAGVAWDIYHHLQTLNITIYWRTYHVLLRQAFNSRNVKGVDEIMSQIHQRKDLYTHPSLLMYAMNMVRRIHHTSGKMTASQGLAHMLALYDRAYTRAPLVVFGITSSSEHKATGVDLAEPDIKSVRWLWKRAERLVEDGDKTVLECMKRDLIYNAFIWLHLKHHETIPDALGVFQYMLEKQFCLPTARTWSIMICGLLHLGQRAQAKQVYHLMCEHGFAIDNICEEYVSSKITLNDLEKRIDEVLDDQNMPDGTDLRWAEDVQHLPESQAGIPEQSFGCDVAPGEVLYDMENLGELEDTTSGLVSAQ</sequence>
<reference evidence="4 5" key="1">
    <citation type="submission" date="2023-08" db="EMBL/GenBank/DDBJ databases">
        <title>Black Yeasts Isolated from many extreme environments.</title>
        <authorList>
            <person name="Coleine C."/>
            <person name="Stajich J.E."/>
            <person name="Selbmann L."/>
        </authorList>
    </citation>
    <scope>NUCLEOTIDE SEQUENCE [LARGE SCALE GENOMIC DNA]</scope>
    <source>
        <strain evidence="4 5">CCFEE 5885</strain>
    </source>
</reference>
<dbReference type="Proteomes" id="UP001345013">
    <property type="component" value="Unassembled WGS sequence"/>
</dbReference>
<evidence type="ECO:0000313" key="4">
    <source>
        <dbReference type="EMBL" id="KAK5093090.1"/>
    </source>
</evidence>
<keyword evidence="1" id="KW-0677">Repeat</keyword>
<evidence type="ECO:0008006" key="6">
    <source>
        <dbReference type="Google" id="ProtNLM"/>
    </source>
</evidence>
<dbReference type="Pfam" id="PF01535">
    <property type="entry name" value="PPR"/>
    <property type="match status" value="2"/>
</dbReference>
<proteinExistence type="predicted"/>
<dbReference type="PANTHER" id="PTHR47932">
    <property type="entry name" value="ATPASE EXPRESSION PROTEIN 3"/>
    <property type="match status" value="1"/>
</dbReference>
<evidence type="ECO:0000313" key="5">
    <source>
        <dbReference type="Proteomes" id="UP001345013"/>
    </source>
</evidence>